<comment type="caution">
    <text evidence="10">The sequence shown here is derived from an EMBL/GenBank/DDBJ whole genome shotgun (WGS) entry which is preliminary data.</text>
</comment>
<comment type="function">
    <text evidence="8">This protein is part of the stalk that links CF(0) to CF(1). It either transmits conformational changes from CF(0) to CF(1) or is implicated in proton conduction.</text>
</comment>
<keyword evidence="5 8" id="KW-0472">Membrane</keyword>
<dbReference type="Proteomes" id="UP000015346">
    <property type="component" value="Unassembled WGS sequence"/>
</dbReference>
<keyword evidence="11" id="KW-1185">Reference proteome</keyword>
<evidence type="ECO:0000313" key="10">
    <source>
        <dbReference type="EMBL" id="EPX87319.1"/>
    </source>
</evidence>
<evidence type="ECO:0000256" key="1">
    <source>
        <dbReference type="ARBA" id="ARBA00004370"/>
    </source>
</evidence>
<proteinExistence type="inferred from homology"/>
<organism evidence="10 11">
    <name type="scientific">Rubellimicrobium thermophilum DSM 16684</name>
    <dbReference type="NCBI Taxonomy" id="1123069"/>
    <lineage>
        <taxon>Bacteria</taxon>
        <taxon>Pseudomonadati</taxon>
        <taxon>Pseudomonadota</taxon>
        <taxon>Alphaproteobacteria</taxon>
        <taxon>Rhodobacterales</taxon>
        <taxon>Roseobacteraceae</taxon>
        <taxon>Rubellimicrobium</taxon>
    </lineage>
</organism>
<dbReference type="HOGENOM" id="CLU_085114_0_1_5"/>
<dbReference type="GO" id="GO:0045259">
    <property type="term" value="C:proton-transporting ATP synthase complex"/>
    <property type="evidence" value="ECO:0007669"/>
    <property type="project" value="UniProtKB-KW"/>
</dbReference>
<evidence type="ECO:0000256" key="4">
    <source>
        <dbReference type="ARBA" id="ARBA00023065"/>
    </source>
</evidence>
<evidence type="ECO:0000313" key="11">
    <source>
        <dbReference type="Proteomes" id="UP000015346"/>
    </source>
</evidence>
<evidence type="ECO:0000256" key="7">
    <source>
        <dbReference type="ARBA" id="ARBA00023310"/>
    </source>
</evidence>
<keyword evidence="7 8" id="KW-0066">ATP synthesis</keyword>
<evidence type="ECO:0000256" key="6">
    <source>
        <dbReference type="ARBA" id="ARBA00023196"/>
    </source>
</evidence>
<dbReference type="HAMAP" id="MF_01416">
    <property type="entry name" value="ATP_synth_delta_bact"/>
    <property type="match status" value="1"/>
</dbReference>
<feature type="region of interest" description="Disordered" evidence="9">
    <location>
        <begin position="1"/>
        <end position="20"/>
    </location>
</feature>
<dbReference type="GO" id="GO:0005886">
    <property type="term" value="C:plasma membrane"/>
    <property type="evidence" value="ECO:0007669"/>
    <property type="project" value="UniProtKB-SubCell"/>
</dbReference>
<dbReference type="NCBIfam" id="TIGR01145">
    <property type="entry name" value="ATP_synt_delta"/>
    <property type="match status" value="1"/>
</dbReference>
<dbReference type="GO" id="GO:0016787">
    <property type="term" value="F:hydrolase activity"/>
    <property type="evidence" value="ECO:0007669"/>
    <property type="project" value="UniProtKB-KW"/>
</dbReference>
<keyword evidence="6 8" id="KW-0139">CF(1)</keyword>
<keyword evidence="10" id="KW-0378">Hydrolase</keyword>
<protein>
    <recommendedName>
        <fullName evidence="8">ATP synthase subunit delta</fullName>
    </recommendedName>
    <alternativeName>
        <fullName evidence="8">ATP synthase F(1) sector subunit delta</fullName>
    </alternativeName>
    <alternativeName>
        <fullName evidence="8">F-type ATPase subunit delta</fullName>
        <shortName evidence="8">F-ATPase subunit delta</shortName>
    </alternativeName>
</protein>
<evidence type="ECO:0000256" key="5">
    <source>
        <dbReference type="ARBA" id="ARBA00023136"/>
    </source>
</evidence>
<dbReference type="AlphaFoldDB" id="S9SLM6"/>
<dbReference type="PANTHER" id="PTHR11910">
    <property type="entry name" value="ATP SYNTHASE DELTA CHAIN"/>
    <property type="match status" value="1"/>
</dbReference>
<dbReference type="NCBIfam" id="NF004402">
    <property type="entry name" value="PRK05758.2-2"/>
    <property type="match status" value="1"/>
</dbReference>
<dbReference type="Gene3D" id="1.10.520.20">
    <property type="entry name" value="N-terminal domain of the delta subunit of the F1F0-ATP synthase"/>
    <property type="match status" value="1"/>
</dbReference>
<dbReference type="EMBL" id="AOLV01000008">
    <property type="protein sequence ID" value="EPX87319.1"/>
    <property type="molecule type" value="Genomic_DNA"/>
</dbReference>
<sequence length="203" mass="21750">MTGPQACHGEHDNGRVDVSEPASISTGIASRYARAVFDLAREEDMLAAVEQDLGLLEGALAESADLRALIASPLYSREEQGRALDALADRMGLSAIMRNTLGLLAAKRRLFILPHLLAALRGLIAEARGEVAAEVISARPLTAEQERRLADELSARAGRSVKLQTRVDGSLIGGLVVRLGSRMIDTSIRAKLGQIQNMMKEVG</sequence>
<comment type="similarity">
    <text evidence="8">Belongs to the ATPase delta chain family.</text>
</comment>
<evidence type="ECO:0000256" key="2">
    <source>
        <dbReference type="ARBA" id="ARBA00022448"/>
    </source>
</evidence>
<dbReference type="InterPro" id="IPR000711">
    <property type="entry name" value="ATPase_OSCP/dsu"/>
</dbReference>
<comment type="subcellular location">
    <subcellularLocation>
        <location evidence="8">Cell membrane</location>
        <topology evidence="8">Peripheral membrane protein</topology>
    </subcellularLocation>
    <subcellularLocation>
        <location evidence="1">Membrane</location>
    </subcellularLocation>
</comment>
<dbReference type="InterPro" id="IPR020781">
    <property type="entry name" value="ATPase_OSCP/d_CS"/>
</dbReference>
<keyword evidence="2 8" id="KW-0813">Transport</keyword>
<dbReference type="InterPro" id="IPR026015">
    <property type="entry name" value="ATP_synth_OSCP/delta_N_sf"/>
</dbReference>
<reference evidence="10 11" key="1">
    <citation type="journal article" date="2013" name="Stand. Genomic Sci.">
        <title>Genome sequence of the reddish-pigmented Rubellimicrobium thermophilum type strain (DSM 16684(T)), a member of the Roseobacter clade.</title>
        <authorList>
            <person name="Fiebig A."/>
            <person name="Riedel T."/>
            <person name="Gronow S."/>
            <person name="Petersen J."/>
            <person name="Klenk H.P."/>
            <person name="Goker M."/>
        </authorList>
    </citation>
    <scope>NUCLEOTIDE SEQUENCE [LARGE SCALE GENOMIC DNA]</scope>
    <source>
        <strain evidence="10 11">DSM 16684</strain>
    </source>
</reference>
<dbReference type="PATRIC" id="fig|1123069.3.peg.691"/>
<dbReference type="Pfam" id="PF00213">
    <property type="entry name" value="OSCP"/>
    <property type="match status" value="1"/>
</dbReference>
<dbReference type="NCBIfam" id="NF004406">
    <property type="entry name" value="PRK05758.3-2"/>
    <property type="match status" value="1"/>
</dbReference>
<evidence type="ECO:0000256" key="9">
    <source>
        <dbReference type="SAM" id="MobiDB-lite"/>
    </source>
</evidence>
<gene>
    <name evidence="8" type="primary">atpH</name>
    <name evidence="10" type="ORF">ruthe_00718</name>
</gene>
<comment type="function">
    <text evidence="8">F(1)F(0) ATP synthase produces ATP from ADP in the presence of a proton or sodium gradient. F-type ATPases consist of two structural domains, F(1) containing the extramembraneous catalytic core and F(0) containing the membrane proton channel, linked together by a central stalk and a peripheral stalk. During catalysis, ATP synthesis in the catalytic domain of F(1) is coupled via a rotary mechanism of the central stalk subunits to proton translocation.</text>
</comment>
<keyword evidence="3 8" id="KW-0375">Hydrogen ion transport</keyword>
<keyword evidence="8" id="KW-1003">Cell membrane</keyword>
<dbReference type="STRING" id="1123069.ruthe_00718"/>
<name>S9SLM6_9RHOB</name>
<dbReference type="PRINTS" id="PR00125">
    <property type="entry name" value="ATPASEDELTA"/>
</dbReference>
<dbReference type="PROSITE" id="PS00389">
    <property type="entry name" value="ATPASE_DELTA"/>
    <property type="match status" value="1"/>
</dbReference>
<dbReference type="GO" id="GO:0046933">
    <property type="term" value="F:proton-transporting ATP synthase activity, rotational mechanism"/>
    <property type="evidence" value="ECO:0007669"/>
    <property type="project" value="UniProtKB-UniRule"/>
</dbReference>
<accession>S9SLM6</accession>
<keyword evidence="4 8" id="KW-0406">Ion transport</keyword>
<evidence type="ECO:0000256" key="8">
    <source>
        <dbReference type="HAMAP-Rule" id="MF_01416"/>
    </source>
</evidence>
<evidence type="ECO:0000256" key="3">
    <source>
        <dbReference type="ARBA" id="ARBA00022781"/>
    </source>
</evidence>
<dbReference type="SUPFAM" id="SSF47928">
    <property type="entry name" value="N-terminal domain of the delta subunit of the F1F0-ATP synthase"/>
    <property type="match status" value="1"/>
</dbReference>
<feature type="compositionally biased region" description="Basic and acidic residues" evidence="9">
    <location>
        <begin position="8"/>
        <end position="18"/>
    </location>
</feature>